<comment type="caution">
    <text evidence="1">The sequence shown here is derived from an EMBL/GenBank/DDBJ whole genome shotgun (WGS) entry which is preliminary data.</text>
</comment>
<name>F9DGR0_9BACT</name>
<dbReference type="HOGENOM" id="CLU_3171722_0_0_10"/>
<gene>
    <name evidence="1" type="primary">imp</name>
    <name evidence="1" type="ORF">HMPREF9144_0850</name>
</gene>
<sequence length="47" mass="5455">MLFENGKITVCKGNVIFLKTKSLCYICAFLLLFFRLVNAVKPVLRWC</sequence>
<reference evidence="1 2" key="1">
    <citation type="submission" date="2011-04" db="EMBL/GenBank/DDBJ databases">
        <authorList>
            <person name="Muzny D."/>
            <person name="Qin X."/>
            <person name="Deng J."/>
            <person name="Jiang H."/>
            <person name="Liu Y."/>
            <person name="Qu J."/>
            <person name="Song X.-Z."/>
            <person name="Zhang L."/>
            <person name="Thornton R."/>
            <person name="Coyle M."/>
            <person name="Francisco L."/>
            <person name="Jackson L."/>
            <person name="Javaid M."/>
            <person name="Korchina V."/>
            <person name="Kovar C."/>
            <person name="Mata R."/>
            <person name="Mathew T."/>
            <person name="Ngo R."/>
            <person name="Nguyen L."/>
            <person name="Nguyen N."/>
            <person name="Okwuonu G."/>
            <person name="Ongeri F."/>
            <person name="Pham C."/>
            <person name="Simmons D."/>
            <person name="Wilczek-Boney K."/>
            <person name="Hale W."/>
            <person name="Jakkamsetti A."/>
            <person name="Pham P."/>
            <person name="Ruth R."/>
            <person name="San Lucas F."/>
            <person name="Warren J."/>
            <person name="Zhang J."/>
            <person name="Zhao Z."/>
            <person name="Zhou C."/>
            <person name="Zhu D."/>
            <person name="Lee S."/>
            <person name="Bess C."/>
            <person name="Blankenburg K."/>
            <person name="Forbes L."/>
            <person name="Fu Q."/>
            <person name="Gubbala S."/>
            <person name="Hirani K."/>
            <person name="Jayaseelan J.C."/>
            <person name="Lara F."/>
            <person name="Munidasa M."/>
            <person name="Palculict T."/>
            <person name="Patil S."/>
            <person name="Pu L.-L."/>
            <person name="Saada N."/>
            <person name="Tang L."/>
            <person name="Weissenberger G."/>
            <person name="Zhu Y."/>
            <person name="Hemphill L."/>
            <person name="Shang Y."/>
            <person name="Youmans B."/>
            <person name="Ayvaz T."/>
            <person name="Ross M."/>
            <person name="Santibanez J."/>
            <person name="Aqrawi P."/>
            <person name="Gross S."/>
            <person name="Joshi V."/>
            <person name="Fowler G."/>
            <person name="Nazareth L."/>
            <person name="Reid J."/>
            <person name="Worley K."/>
            <person name="Petrosino J."/>
            <person name="Highlander S."/>
            <person name="Gibbs R."/>
        </authorList>
    </citation>
    <scope>NUCLEOTIDE SEQUENCE [LARGE SCALE GENOMIC DNA]</scope>
    <source>
        <strain evidence="1 2">ATCC 700821</strain>
    </source>
</reference>
<dbReference type="Proteomes" id="UP000004123">
    <property type="component" value="Unassembled WGS sequence"/>
</dbReference>
<proteinExistence type="predicted"/>
<dbReference type="AlphaFoldDB" id="F9DGR0"/>
<organism evidence="1 2">
    <name type="scientific">Prevotella pallens ATCC 700821</name>
    <dbReference type="NCBI Taxonomy" id="997353"/>
    <lineage>
        <taxon>Bacteria</taxon>
        <taxon>Pseudomonadati</taxon>
        <taxon>Bacteroidota</taxon>
        <taxon>Bacteroidia</taxon>
        <taxon>Bacteroidales</taxon>
        <taxon>Prevotellaceae</taxon>
        <taxon>Prevotella</taxon>
    </lineage>
</organism>
<accession>F9DGR0</accession>
<evidence type="ECO:0000313" key="1">
    <source>
        <dbReference type="EMBL" id="EGQ19975.1"/>
    </source>
</evidence>
<dbReference type="EMBL" id="AFPY01000035">
    <property type="protein sequence ID" value="EGQ19975.1"/>
    <property type="molecule type" value="Genomic_DNA"/>
</dbReference>
<evidence type="ECO:0000313" key="2">
    <source>
        <dbReference type="Proteomes" id="UP000004123"/>
    </source>
</evidence>
<protein>
    <submittedName>
        <fullName evidence="1">Outermembrane permeability protein</fullName>
    </submittedName>
</protein>